<reference evidence="2" key="1">
    <citation type="journal article" date="2022" name="Mol. Ecol. Resour.">
        <title>The genomes of chicory, endive, great burdock and yacon provide insights into Asteraceae palaeo-polyploidization history and plant inulin production.</title>
        <authorList>
            <person name="Fan W."/>
            <person name="Wang S."/>
            <person name="Wang H."/>
            <person name="Wang A."/>
            <person name="Jiang F."/>
            <person name="Liu H."/>
            <person name="Zhao H."/>
            <person name="Xu D."/>
            <person name="Zhang Y."/>
        </authorList>
    </citation>
    <scope>NUCLEOTIDE SEQUENCE [LARGE SCALE GENOMIC DNA]</scope>
    <source>
        <strain evidence="2">cv. Punajuju</strain>
    </source>
</reference>
<dbReference type="EMBL" id="CM042013">
    <property type="protein sequence ID" value="KAI3739359.1"/>
    <property type="molecule type" value="Genomic_DNA"/>
</dbReference>
<evidence type="ECO:0000313" key="2">
    <source>
        <dbReference type="Proteomes" id="UP001055811"/>
    </source>
</evidence>
<accession>A0ACB9CYG4</accession>
<reference evidence="1 2" key="2">
    <citation type="journal article" date="2022" name="Mol. Ecol. Resour.">
        <title>The genomes of chicory, endive, great burdock and yacon provide insights into Asteraceae paleo-polyploidization history and plant inulin production.</title>
        <authorList>
            <person name="Fan W."/>
            <person name="Wang S."/>
            <person name="Wang H."/>
            <person name="Wang A."/>
            <person name="Jiang F."/>
            <person name="Liu H."/>
            <person name="Zhao H."/>
            <person name="Xu D."/>
            <person name="Zhang Y."/>
        </authorList>
    </citation>
    <scope>NUCLEOTIDE SEQUENCE [LARGE SCALE GENOMIC DNA]</scope>
    <source>
        <strain evidence="2">cv. Punajuju</strain>
        <tissue evidence="1">Leaves</tissue>
    </source>
</reference>
<organism evidence="1 2">
    <name type="scientific">Cichorium intybus</name>
    <name type="common">Chicory</name>
    <dbReference type="NCBI Taxonomy" id="13427"/>
    <lineage>
        <taxon>Eukaryota</taxon>
        <taxon>Viridiplantae</taxon>
        <taxon>Streptophyta</taxon>
        <taxon>Embryophyta</taxon>
        <taxon>Tracheophyta</taxon>
        <taxon>Spermatophyta</taxon>
        <taxon>Magnoliopsida</taxon>
        <taxon>eudicotyledons</taxon>
        <taxon>Gunneridae</taxon>
        <taxon>Pentapetalae</taxon>
        <taxon>asterids</taxon>
        <taxon>campanulids</taxon>
        <taxon>Asterales</taxon>
        <taxon>Asteraceae</taxon>
        <taxon>Cichorioideae</taxon>
        <taxon>Cichorieae</taxon>
        <taxon>Cichoriinae</taxon>
        <taxon>Cichorium</taxon>
    </lineage>
</organism>
<name>A0ACB9CYG4_CICIN</name>
<comment type="caution">
    <text evidence="1">The sequence shown here is derived from an EMBL/GenBank/DDBJ whole genome shotgun (WGS) entry which is preliminary data.</text>
</comment>
<dbReference type="Proteomes" id="UP001055811">
    <property type="component" value="Linkage Group LG05"/>
</dbReference>
<evidence type="ECO:0000313" key="1">
    <source>
        <dbReference type="EMBL" id="KAI3739359.1"/>
    </source>
</evidence>
<keyword evidence="2" id="KW-1185">Reference proteome</keyword>
<proteinExistence type="predicted"/>
<protein>
    <submittedName>
        <fullName evidence="1">Uncharacterized protein</fullName>
    </submittedName>
</protein>
<gene>
    <name evidence="1" type="ORF">L2E82_29762</name>
</gene>
<sequence>MMGTRELILQNLKSRCFMNLEYLVQNGPHYQAQKEWSWFRAFSQRNPGTIGSAHEGKGESSGSSDFR</sequence>